<name>A0A1U7Z8I0_NELNU</name>
<keyword evidence="2" id="KW-1185">Reference proteome</keyword>
<dbReference type="PANTHER" id="PTHR31374:SF269">
    <property type="entry name" value="AUXIN RESPONSIVE SAUR PROTEIN"/>
    <property type="match status" value="1"/>
</dbReference>
<gene>
    <name evidence="3" type="primary">LOC104587436</name>
</gene>
<evidence type="ECO:0000313" key="2">
    <source>
        <dbReference type="Proteomes" id="UP000189703"/>
    </source>
</evidence>
<dbReference type="AlphaFoldDB" id="A0A1U7Z8I0"/>
<accession>A0A1U7Z8I0</accession>
<sequence length="144" mass="16466">MAVPPERRKSSSICNIVRLRRIALLWRKLAGGKRKLPIDVPPGHLAVIVGDAGRRFVIRASYLNHPLFRQLLDQAYEEYGHSHSGPLALPCDEFLFQEILRFLRDGHGQSLSLCSYQAAEKEPGLSPWRDSRPLLHGFQRRSTW</sequence>
<dbReference type="OMA" id="MICNIAK"/>
<proteinExistence type="inferred from homology"/>
<evidence type="ECO:0000313" key="3">
    <source>
        <dbReference type="RefSeq" id="XP_010243353.1"/>
    </source>
</evidence>
<dbReference type="GO" id="GO:0009733">
    <property type="term" value="P:response to auxin"/>
    <property type="evidence" value="ECO:0007669"/>
    <property type="project" value="InterPro"/>
</dbReference>
<dbReference type="Proteomes" id="UP000189703">
    <property type="component" value="Unplaced"/>
</dbReference>
<dbReference type="PANTHER" id="PTHR31374">
    <property type="entry name" value="AUXIN-INDUCED PROTEIN-LIKE-RELATED"/>
    <property type="match status" value="1"/>
</dbReference>
<dbReference type="eggNOG" id="ENOG502SQFZ">
    <property type="taxonomic scope" value="Eukaryota"/>
</dbReference>
<comment type="similarity">
    <text evidence="1">Belongs to the ARG7 family.</text>
</comment>
<dbReference type="STRING" id="4432.A0A1U7Z8I0"/>
<dbReference type="RefSeq" id="XP_010243353.1">
    <property type="nucleotide sequence ID" value="XM_010245051.2"/>
</dbReference>
<dbReference type="Pfam" id="PF02519">
    <property type="entry name" value="Auxin_inducible"/>
    <property type="match status" value="1"/>
</dbReference>
<reference evidence="3" key="1">
    <citation type="submission" date="2025-08" db="UniProtKB">
        <authorList>
            <consortium name="RefSeq"/>
        </authorList>
    </citation>
    <scope>IDENTIFICATION</scope>
</reference>
<evidence type="ECO:0000256" key="1">
    <source>
        <dbReference type="ARBA" id="ARBA00006974"/>
    </source>
</evidence>
<protein>
    <submittedName>
        <fullName evidence="3">Uncharacterized protein LOC104587436</fullName>
    </submittedName>
</protein>
<dbReference type="InterPro" id="IPR003676">
    <property type="entry name" value="SAUR_fam"/>
</dbReference>
<dbReference type="KEGG" id="nnu:104587436"/>
<organism evidence="2 3">
    <name type="scientific">Nelumbo nucifera</name>
    <name type="common">Sacred lotus</name>
    <dbReference type="NCBI Taxonomy" id="4432"/>
    <lineage>
        <taxon>Eukaryota</taxon>
        <taxon>Viridiplantae</taxon>
        <taxon>Streptophyta</taxon>
        <taxon>Embryophyta</taxon>
        <taxon>Tracheophyta</taxon>
        <taxon>Spermatophyta</taxon>
        <taxon>Magnoliopsida</taxon>
        <taxon>Proteales</taxon>
        <taxon>Nelumbonaceae</taxon>
        <taxon>Nelumbo</taxon>
    </lineage>
</organism>
<dbReference type="OrthoDB" id="1624361at2759"/>
<dbReference type="GeneID" id="104587436"/>